<dbReference type="PROSITE" id="PS50883">
    <property type="entry name" value="EAL"/>
    <property type="match status" value="1"/>
</dbReference>
<dbReference type="EMBL" id="CP022272">
    <property type="protein sequence ID" value="ASJ97921.1"/>
    <property type="molecule type" value="Genomic_DNA"/>
</dbReference>
<dbReference type="AlphaFoldDB" id="A0AAC9U3V9"/>
<reference evidence="3 4" key="1">
    <citation type="submission" date="2017-06" db="EMBL/GenBank/DDBJ databases">
        <title>Complete genome sequence of Shewanella marisflavi EP1 associated with anaerobic 2,4-dinitrotoluene reduction and salt tolerance.</title>
        <authorList>
            <person name="Huang J."/>
        </authorList>
    </citation>
    <scope>NUCLEOTIDE SEQUENCE [LARGE SCALE GENOMIC DNA]</scope>
    <source>
        <strain evidence="3 4">EP1</strain>
    </source>
</reference>
<dbReference type="InterPro" id="IPR000160">
    <property type="entry name" value="GGDEF_dom"/>
</dbReference>
<gene>
    <name evidence="3" type="ORF">CFF01_15720</name>
</gene>
<dbReference type="CDD" id="cd01948">
    <property type="entry name" value="EAL"/>
    <property type="match status" value="1"/>
</dbReference>
<dbReference type="SMART" id="SM00052">
    <property type="entry name" value="EAL"/>
    <property type="match status" value="1"/>
</dbReference>
<name>A0AAC9U3V9_9GAMM</name>
<dbReference type="Pfam" id="PF00563">
    <property type="entry name" value="EAL"/>
    <property type="match status" value="1"/>
</dbReference>
<dbReference type="PANTHER" id="PTHR33121:SF23">
    <property type="entry name" value="CYCLIC DI-GMP PHOSPHODIESTERASE PDEB"/>
    <property type="match status" value="1"/>
</dbReference>
<protein>
    <submittedName>
        <fullName evidence="3">D-glycero-D-manno-heptose 1-phosphate guanosyltransferase</fullName>
    </submittedName>
</protein>
<dbReference type="PROSITE" id="PS50887">
    <property type="entry name" value="GGDEF"/>
    <property type="match status" value="1"/>
</dbReference>
<evidence type="ECO:0000313" key="4">
    <source>
        <dbReference type="Proteomes" id="UP000198233"/>
    </source>
</evidence>
<feature type="domain" description="GGDEF" evidence="2">
    <location>
        <begin position="326"/>
        <end position="459"/>
    </location>
</feature>
<evidence type="ECO:0000313" key="3">
    <source>
        <dbReference type="EMBL" id="ASJ97921.1"/>
    </source>
</evidence>
<dbReference type="NCBIfam" id="TIGR00254">
    <property type="entry name" value="GGDEF"/>
    <property type="match status" value="1"/>
</dbReference>
<dbReference type="Pfam" id="PF00990">
    <property type="entry name" value="GGDEF"/>
    <property type="match status" value="1"/>
</dbReference>
<accession>A0AAC9U3V9</accession>
<dbReference type="Gene3D" id="3.20.20.450">
    <property type="entry name" value="EAL domain"/>
    <property type="match status" value="1"/>
</dbReference>
<feature type="domain" description="EAL" evidence="1">
    <location>
        <begin position="470"/>
        <end position="725"/>
    </location>
</feature>
<dbReference type="InterPro" id="IPR050706">
    <property type="entry name" value="Cyclic-di-GMP_PDE-like"/>
</dbReference>
<dbReference type="SUPFAM" id="SSF141868">
    <property type="entry name" value="EAL domain-like"/>
    <property type="match status" value="1"/>
</dbReference>
<dbReference type="KEGG" id="smav:CFF01_15720"/>
<dbReference type="SUPFAM" id="SSF55073">
    <property type="entry name" value="Nucleotide cyclase"/>
    <property type="match status" value="1"/>
</dbReference>
<dbReference type="Gene3D" id="3.30.70.270">
    <property type="match status" value="1"/>
</dbReference>
<dbReference type="CDD" id="cd01949">
    <property type="entry name" value="GGDEF"/>
    <property type="match status" value="1"/>
</dbReference>
<dbReference type="InterPro" id="IPR001633">
    <property type="entry name" value="EAL_dom"/>
</dbReference>
<dbReference type="Proteomes" id="UP000198233">
    <property type="component" value="Chromosome"/>
</dbReference>
<organism evidence="3 4">
    <name type="scientific">Shewanella marisflavi</name>
    <dbReference type="NCBI Taxonomy" id="260364"/>
    <lineage>
        <taxon>Bacteria</taxon>
        <taxon>Pseudomonadati</taxon>
        <taxon>Pseudomonadota</taxon>
        <taxon>Gammaproteobacteria</taxon>
        <taxon>Alteromonadales</taxon>
        <taxon>Shewanellaceae</taxon>
        <taxon>Shewanella</taxon>
    </lineage>
</organism>
<sequence length="732" mass="81810">MSSDTQHGSRSLEQTLAYLCEHDLEEELQLVLQELAIDNNCDGLFLLRIGKGRLPVQIEAMYQSDTSIFSKRDAELLLSRVANNRHLHSYTSLREPAIVEDVAAAIDDDDSRVRLNQAKIRSVLLLPVGGIKQYIFGAYRYNCEGHWPELVRQKLLLAGNLLGLAQEVTHQRLAAKSNELVCIEHLYRLPIPCVHVGADDRVIRFNQSASETLRVETLQRIESLVPALAQKRFLDTMNLVKDQVLEQSSCEVPLKFSPNEVDSKVTFLSLSGEDGPILMLVEPVKEVVEVTDEQRLSLNFDSLTGLPNRAYFEAIYDLSNPCDCERATFVGFINIDRFQIVNNVSGHRAGDHLLCQLASRLSQLVRKEDVVARLSGDEFGILMPNIDGKIAEQVAERICQALANHEFSWEGRKHCVSVSMGVARCESDIDSISDLLRRASAACLLAKEKGGNAWYFYSAQDPVVEKLNTEMSASVDIIGALANDRFELFYQPIEPLSVSDEGLHLEILLRMRSADGELIAPGIFLPAAERFNLVAKLDRWVIDKLLRWGSEHIDIWQSLSMVSVNLSALSIGDSEFINWLEMRLLGEPELVSKLCFEITETAAVSQLDQATELISMVKPMGCKLALDDFGSGFSSFAYLKLLDVDYVKIDGQFILQLCDDRADQAIVSAICQLGRDMDFEIVAEFVESVEVAKHLARLGVEYGQGYGIARPTSLATLSSGEGLHWYRQLYCE</sequence>
<evidence type="ECO:0000259" key="1">
    <source>
        <dbReference type="PROSITE" id="PS50883"/>
    </source>
</evidence>
<dbReference type="PANTHER" id="PTHR33121">
    <property type="entry name" value="CYCLIC DI-GMP PHOSPHODIESTERASE PDEF"/>
    <property type="match status" value="1"/>
</dbReference>
<dbReference type="InterPro" id="IPR043128">
    <property type="entry name" value="Rev_trsase/Diguanyl_cyclase"/>
</dbReference>
<dbReference type="InterPro" id="IPR035919">
    <property type="entry name" value="EAL_sf"/>
</dbReference>
<evidence type="ECO:0000259" key="2">
    <source>
        <dbReference type="PROSITE" id="PS50887"/>
    </source>
</evidence>
<proteinExistence type="predicted"/>
<dbReference type="GO" id="GO:0071111">
    <property type="term" value="F:cyclic-guanylate-specific phosphodiesterase activity"/>
    <property type="evidence" value="ECO:0007669"/>
    <property type="project" value="InterPro"/>
</dbReference>
<dbReference type="SMART" id="SM00267">
    <property type="entry name" value="GGDEF"/>
    <property type="match status" value="1"/>
</dbReference>
<dbReference type="InterPro" id="IPR029787">
    <property type="entry name" value="Nucleotide_cyclase"/>
</dbReference>